<sequence length="26" mass="3068">MMPITDFPLIFDTRNDSLVMLLSHFL</sequence>
<reference evidence="1" key="1">
    <citation type="submission" date="2018-02" db="EMBL/GenBank/DDBJ databases">
        <title>Rhizophora mucronata_Transcriptome.</title>
        <authorList>
            <person name="Meera S.P."/>
            <person name="Sreeshan A."/>
            <person name="Augustine A."/>
        </authorList>
    </citation>
    <scope>NUCLEOTIDE SEQUENCE</scope>
    <source>
        <tissue evidence="1">Leaf</tissue>
    </source>
</reference>
<organism evidence="1">
    <name type="scientific">Rhizophora mucronata</name>
    <name type="common">Asiatic mangrove</name>
    <dbReference type="NCBI Taxonomy" id="61149"/>
    <lineage>
        <taxon>Eukaryota</taxon>
        <taxon>Viridiplantae</taxon>
        <taxon>Streptophyta</taxon>
        <taxon>Embryophyta</taxon>
        <taxon>Tracheophyta</taxon>
        <taxon>Spermatophyta</taxon>
        <taxon>Magnoliopsida</taxon>
        <taxon>eudicotyledons</taxon>
        <taxon>Gunneridae</taxon>
        <taxon>Pentapetalae</taxon>
        <taxon>rosids</taxon>
        <taxon>fabids</taxon>
        <taxon>Malpighiales</taxon>
        <taxon>Rhizophoraceae</taxon>
        <taxon>Rhizophora</taxon>
    </lineage>
</organism>
<name>A0A2P2PW48_RHIMU</name>
<dbReference type="AlphaFoldDB" id="A0A2P2PW48"/>
<proteinExistence type="predicted"/>
<evidence type="ECO:0000313" key="1">
    <source>
        <dbReference type="EMBL" id="MBX58982.1"/>
    </source>
</evidence>
<accession>A0A2P2PW48</accession>
<dbReference type="EMBL" id="GGEC01078498">
    <property type="protein sequence ID" value="MBX58982.1"/>
    <property type="molecule type" value="Transcribed_RNA"/>
</dbReference>
<protein>
    <submittedName>
        <fullName evidence="1">Uncharacterized protein</fullName>
    </submittedName>
</protein>